<protein>
    <submittedName>
        <fullName evidence="2">Uncharacterized protein</fullName>
    </submittedName>
</protein>
<accession>A0A835ZT80</accession>
<reference evidence="2 3" key="1">
    <citation type="submission" date="2020-12" db="EMBL/GenBank/DDBJ databases">
        <title>De novo assembly of Tibetan sheep genome.</title>
        <authorList>
            <person name="Li X."/>
        </authorList>
    </citation>
    <scope>NUCLEOTIDE SEQUENCE [LARGE SCALE GENOMIC DNA]</scope>
    <source>
        <tissue evidence="2">Heart</tissue>
    </source>
</reference>
<proteinExistence type="predicted"/>
<name>A0A835ZT80_SHEEP</name>
<organism evidence="2 3">
    <name type="scientific">Ovis aries</name>
    <name type="common">Sheep</name>
    <dbReference type="NCBI Taxonomy" id="9940"/>
    <lineage>
        <taxon>Eukaryota</taxon>
        <taxon>Metazoa</taxon>
        <taxon>Chordata</taxon>
        <taxon>Craniata</taxon>
        <taxon>Vertebrata</taxon>
        <taxon>Euteleostomi</taxon>
        <taxon>Mammalia</taxon>
        <taxon>Eutheria</taxon>
        <taxon>Laurasiatheria</taxon>
        <taxon>Artiodactyla</taxon>
        <taxon>Ruminantia</taxon>
        <taxon>Pecora</taxon>
        <taxon>Bovidae</taxon>
        <taxon>Caprinae</taxon>
        <taxon>Ovis</taxon>
    </lineage>
</organism>
<gene>
    <name evidence="2" type="ORF">JEQ12_006914</name>
</gene>
<comment type="caution">
    <text evidence="2">The sequence shown here is derived from an EMBL/GenBank/DDBJ whole genome shotgun (WGS) entry which is preliminary data.</text>
</comment>
<dbReference type="AlphaFoldDB" id="A0A835ZT80"/>
<dbReference type="EMBL" id="JAEMGP010000016">
    <property type="protein sequence ID" value="KAG5199214.1"/>
    <property type="molecule type" value="Genomic_DNA"/>
</dbReference>
<sequence>MYVFSHEQQAKSMWMPSPGLVKGAEDPITPLCTFCFSQGPPWLGWLGLFSYECESKEIYADVHKSLYGLELREDIPLAQKDGPGGAVSSDLEETAGCESLPKRKKSFPKEEAVSDPEELENKQVPKKKRKFSSKMEPLSRGPEEDAASKSSGSKKKKELRKLSQEN</sequence>
<feature type="region of interest" description="Disordered" evidence="1">
    <location>
        <begin position="77"/>
        <end position="166"/>
    </location>
</feature>
<dbReference type="Proteomes" id="UP000664991">
    <property type="component" value="Unassembled WGS sequence"/>
</dbReference>
<evidence type="ECO:0000313" key="3">
    <source>
        <dbReference type="Proteomes" id="UP000664991"/>
    </source>
</evidence>
<evidence type="ECO:0000313" key="2">
    <source>
        <dbReference type="EMBL" id="KAG5199214.1"/>
    </source>
</evidence>
<evidence type="ECO:0000256" key="1">
    <source>
        <dbReference type="SAM" id="MobiDB-lite"/>
    </source>
</evidence>